<dbReference type="EMBL" id="KZ819353">
    <property type="protein sequence ID" value="PWN45804.1"/>
    <property type="molecule type" value="Genomic_DNA"/>
</dbReference>
<reference evidence="1 2" key="1">
    <citation type="journal article" date="2018" name="Mol. Biol. Evol.">
        <title>Broad Genomic Sampling Reveals a Smut Pathogenic Ancestry of the Fungal Clade Ustilaginomycotina.</title>
        <authorList>
            <person name="Kijpornyongpan T."/>
            <person name="Mondo S.J."/>
            <person name="Barry K."/>
            <person name="Sandor L."/>
            <person name="Lee J."/>
            <person name="Lipzen A."/>
            <person name="Pangilinan J."/>
            <person name="LaButti K."/>
            <person name="Hainaut M."/>
            <person name="Henrissat B."/>
            <person name="Grigoriev I.V."/>
            <person name="Spatafora J.W."/>
            <person name="Aime M.C."/>
        </authorList>
    </citation>
    <scope>NUCLEOTIDE SEQUENCE [LARGE SCALE GENOMIC DNA]</scope>
    <source>
        <strain evidence="1 2">MCA 4658</strain>
    </source>
</reference>
<dbReference type="InParanoid" id="A0A316W8B6"/>
<protein>
    <submittedName>
        <fullName evidence="1">LigT-like protein</fullName>
    </submittedName>
</protein>
<dbReference type="GeneID" id="37034239"/>
<dbReference type="OrthoDB" id="514292at2759"/>
<evidence type="ECO:0000313" key="1">
    <source>
        <dbReference type="EMBL" id="PWN45804.1"/>
    </source>
</evidence>
<dbReference type="SUPFAM" id="SSF55144">
    <property type="entry name" value="LigT-like"/>
    <property type="match status" value="1"/>
</dbReference>
<sequence>MGLSLWLVPSSSQATTLSSLQQHLSSLPGPRTSAPFEPHVTLLSGVGQQADDADSVWDKLQGSIKVTRKHDNVVDFACPIVDAVTRGMYFQCVLLQLDIPESLLRLNRDLAKAFDKPQSPPYFPHASLLYGDMTLDQAESHIAQLRESGWVSNGANAHASACSVGGPQVAKEDRLTHLQLVSIELWDTNGPVQDWKRLRSAQIDSLYA</sequence>
<dbReference type="GO" id="GO:0004113">
    <property type="term" value="F:2',3'-cyclic-nucleotide 3'-phosphodiesterase activity"/>
    <property type="evidence" value="ECO:0007669"/>
    <property type="project" value="TreeGrafter"/>
</dbReference>
<gene>
    <name evidence="1" type="ORF">IE81DRAFT_308380</name>
</gene>
<keyword evidence="2" id="KW-1185">Reference proteome</keyword>
<dbReference type="RefSeq" id="XP_025372964.1">
    <property type="nucleotide sequence ID" value="XM_025512369.1"/>
</dbReference>
<dbReference type="AlphaFoldDB" id="A0A316W8B6"/>
<dbReference type="STRING" id="1522189.A0A316W8B6"/>
<dbReference type="GO" id="GO:0009187">
    <property type="term" value="P:cyclic nucleotide metabolic process"/>
    <property type="evidence" value="ECO:0007669"/>
    <property type="project" value="TreeGrafter"/>
</dbReference>
<evidence type="ECO:0000313" key="2">
    <source>
        <dbReference type="Proteomes" id="UP000245783"/>
    </source>
</evidence>
<dbReference type="Pfam" id="PF07823">
    <property type="entry name" value="CPDase"/>
    <property type="match status" value="1"/>
</dbReference>
<dbReference type="InterPro" id="IPR009097">
    <property type="entry name" value="Cyclic_Pdiesterase"/>
</dbReference>
<dbReference type="PANTHER" id="PTHR28141:SF1">
    <property type="entry name" value="2',3'-CYCLIC-NUCLEOTIDE 3'-PHOSPHODIESTERASE"/>
    <property type="match status" value="1"/>
</dbReference>
<organism evidence="1 2">
    <name type="scientific">Ceraceosorus guamensis</name>
    <dbReference type="NCBI Taxonomy" id="1522189"/>
    <lineage>
        <taxon>Eukaryota</taxon>
        <taxon>Fungi</taxon>
        <taxon>Dikarya</taxon>
        <taxon>Basidiomycota</taxon>
        <taxon>Ustilaginomycotina</taxon>
        <taxon>Exobasidiomycetes</taxon>
        <taxon>Ceraceosorales</taxon>
        <taxon>Ceraceosoraceae</taxon>
        <taxon>Ceraceosorus</taxon>
    </lineage>
</organism>
<accession>A0A316W8B6</accession>
<dbReference type="Proteomes" id="UP000245783">
    <property type="component" value="Unassembled WGS sequence"/>
</dbReference>
<dbReference type="Gene3D" id="3.90.1140.10">
    <property type="entry name" value="Cyclic phosphodiesterase"/>
    <property type="match status" value="1"/>
</dbReference>
<name>A0A316W8B6_9BASI</name>
<dbReference type="PANTHER" id="PTHR28141">
    <property type="entry name" value="2',3'-CYCLIC-NUCLEOTIDE 3'-PHOSPHODIESTERASE"/>
    <property type="match status" value="1"/>
</dbReference>
<proteinExistence type="predicted"/>
<dbReference type="InterPro" id="IPR012386">
    <property type="entry name" value="Cyclic-nucl_3Pdiesterase"/>
</dbReference>